<sequence length="94" mass="10885">MKKTERQGGQYRQLLLAQRGQAPAQEEPVGRIWIRIRFYVCLCLFAAYMLLDYSHANIASWNSERICQEVERDYSEQLGFDLNQVLSQAASAIE</sequence>
<comment type="caution">
    <text evidence="1">The sequence shown here is derived from an EMBL/GenBank/DDBJ whole genome shotgun (WGS) entry which is preliminary data.</text>
</comment>
<proteinExistence type="predicted"/>
<keyword evidence="2" id="KW-1185">Reference proteome</keyword>
<reference evidence="1 2" key="1">
    <citation type="submission" date="2024-03" db="EMBL/GenBank/DDBJ databases">
        <title>Human intestinal bacterial collection.</title>
        <authorList>
            <person name="Pauvert C."/>
            <person name="Hitch T.C.A."/>
            <person name="Clavel T."/>
        </authorList>
    </citation>
    <scope>NUCLEOTIDE SEQUENCE [LARGE SCALE GENOMIC DNA]</scope>
    <source>
        <strain evidence="1 2">CLA-AA-H132</strain>
    </source>
</reference>
<dbReference type="EMBL" id="JBBMFE010000013">
    <property type="protein sequence ID" value="MEQ2473348.1"/>
    <property type="molecule type" value="Genomic_DNA"/>
</dbReference>
<protein>
    <submittedName>
        <fullName evidence="1">Uncharacterized protein</fullName>
    </submittedName>
</protein>
<dbReference type="Proteomes" id="UP001438008">
    <property type="component" value="Unassembled WGS sequence"/>
</dbReference>
<dbReference type="RefSeq" id="WP_178038121.1">
    <property type="nucleotide sequence ID" value="NZ_JBBMFE010000013.1"/>
</dbReference>
<accession>A0ABV1FJU8</accession>
<organism evidence="1 2">
    <name type="scientific">Laedolimicola intestinihominis</name>
    <dbReference type="NCBI Taxonomy" id="3133166"/>
    <lineage>
        <taxon>Bacteria</taxon>
        <taxon>Bacillati</taxon>
        <taxon>Bacillota</taxon>
        <taxon>Clostridia</taxon>
        <taxon>Lachnospirales</taxon>
        <taxon>Lachnospiraceae</taxon>
        <taxon>Laedolimicola</taxon>
    </lineage>
</organism>
<name>A0ABV1FJU8_9FIRM</name>
<evidence type="ECO:0000313" key="1">
    <source>
        <dbReference type="EMBL" id="MEQ2473348.1"/>
    </source>
</evidence>
<gene>
    <name evidence="1" type="ORF">WMO29_12750</name>
</gene>
<evidence type="ECO:0000313" key="2">
    <source>
        <dbReference type="Proteomes" id="UP001438008"/>
    </source>
</evidence>